<name>A0ABU0QHP8_9ACTN</name>
<proteinExistence type="predicted"/>
<feature type="region of interest" description="Disordered" evidence="2">
    <location>
        <begin position="1"/>
        <end position="40"/>
    </location>
</feature>
<feature type="domain" description="Phage capsid-like C-terminal" evidence="3">
    <location>
        <begin position="186"/>
        <end position="464"/>
    </location>
</feature>
<organism evidence="4 5">
    <name type="scientific">Streptomyces africanus</name>
    <dbReference type="NCBI Taxonomy" id="231024"/>
    <lineage>
        <taxon>Bacteria</taxon>
        <taxon>Bacillati</taxon>
        <taxon>Actinomycetota</taxon>
        <taxon>Actinomycetes</taxon>
        <taxon>Kitasatosporales</taxon>
        <taxon>Streptomycetaceae</taxon>
        <taxon>Streptomyces</taxon>
    </lineage>
</organism>
<feature type="compositionally biased region" description="Basic and acidic residues" evidence="2">
    <location>
        <begin position="67"/>
        <end position="76"/>
    </location>
</feature>
<accession>A0ABU0QHP8</accession>
<feature type="compositionally biased region" description="Polar residues" evidence="2">
    <location>
        <begin position="78"/>
        <end position="88"/>
    </location>
</feature>
<evidence type="ECO:0000313" key="5">
    <source>
        <dbReference type="Proteomes" id="UP001232755"/>
    </source>
</evidence>
<evidence type="ECO:0000313" key="4">
    <source>
        <dbReference type="EMBL" id="MDQ0746901.1"/>
    </source>
</evidence>
<feature type="compositionally biased region" description="Basic and acidic residues" evidence="2">
    <location>
        <begin position="92"/>
        <end position="101"/>
    </location>
</feature>
<feature type="compositionally biased region" description="Basic and acidic residues" evidence="2">
    <location>
        <begin position="7"/>
        <end position="32"/>
    </location>
</feature>
<gene>
    <name evidence="4" type="ORF">QF034_001132</name>
</gene>
<keyword evidence="5" id="KW-1185">Reference proteome</keyword>
<feature type="region of interest" description="Disordered" evidence="2">
    <location>
        <begin position="67"/>
        <end position="101"/>
    </location>
</feature>
<dbReference type="EMBL" id="JAUSYP010000001">
    <property type="protein sequence ID" value="MDQ0746901.1"/>
    <property type="molecule type" value="Genomic_DNA"/>
</dbReference>
<comment type="caution">
    <text evidence="4">The sequence shown here is derived from an EMBL/GenBank/DDBJ whole genome shotgun (WGS) entry which is preliminary data.</text>
</comment>
<protein>
    <submittedName>
        <fullName evidence="4">HK97 family phage major capsid protein</fullName>
    </submittedName>
</protein>
<dbReference type="NCBIfam" id="TIGR01554">
    <property type="entry name" value="major_cap_HK97"/>
    <property type="match status" value="1"/>
</dbReference>
<dbReference type="RefSeq" id="WP_307173893.1">
    <property type="nucleotide sequence ID" value="NZ_JAUSYP010000001.1"/>
</dbReference>
<sequence>MPRNRRRDGASEEFSHVDEARETMQELHERANGADLSEADQATWSAAEKYITRCETAQRALHEAVLRGDQHERAGESRSATRGPQVGSQARHVLESYERGSRAELLDRSSMEKLHTTLDEGEGAEFDEMSRWLTITGNPHYERAVCKLFRDPDHGSRDFTREELAAWQAARNLQRSVSVYQGGPSGGFLAPVHLDPAVLLSSDGVLSSFRKLARTVTISTESWRGVSSAGTTAYWVPENQSAEQSDATFDQPKVTPHKRVAYLVASFEALGDTNIQREAQNLIRDEFACQENQAFTYGAGDAAGEPTGVLTALDDGSRDVPTAVDGVYGREDVLAFQESLAPRWRANRPAIQGSLHALNLTRAFPLLAGGVETSLVTEGDPPSVRGTPWYENSSMDDGDLPGDAIAVLADWQQFLIADRVGASFELIQNVMDASTQRPTGQRGIMAWTRTGSGVLVPEAFKVLRLAGGAS</sequence>
<dbReference type="InterPro" id="IPR054612">
    <property type="entry name" value="Phage_capsid-like_C"/>
</dbReference>
<dbReference type="SUPFAM" id="SSF56563">
    <property type="entry name" value="Major capsid protein gp5"/>
    <property type="match status" value="1"/>
</dbReference>
<evidence type="ECO:0000256" key="1">
    <source>
        <dbReference type="ARBA" id="ARBA00004328"/>
    </source>
</evidence>
<evidence type="ECO:0000256" key="2">
    <source>
        <dbReference type="SAM" id="MobiDB-lite"/>
    </source>
</evidence>
<dbReference type="InterPro" id="IPR024455">
    <property type="entry name" value="Phage_capsid"/>
</dbReference>
<reference evidence="4 5" key="1">
    <citation type="submission" date="2023-07" db="EMBL/GenBank/DDBJ databases">
        <title>Comparative genomics of wheat-associated soil bacteria to identify genetic determinants of phenazine resistance.</title>
        <authorList>
            <person name="Mouncey N."/>
        </authorList>
    </citation>
    <scope>NUCLEOTIDE SEQUENCE [LARGE SCALE GENOMIC DNA]</scope>
    <source>
        <strain evidence="4 5">B3I12</strain>
    </source>
</reference>
<comment type="subcellular location">
    <subcellularLocation>
        <location evidence="1">Virion</location>
    </subcellularLocation>
</comment>
<evidence type="ECO:0000259" key="3">
    <source>
        <dbReference type="Pfam" id="PF05065"/>
    </source>
</evidence>
<dbReference type="Proteomes" id="UP001232755">
    <property type="component" value="Unassembled WGS sequence"/>
</dbReference>
<dbReference type="Pfam" id="PF05065">
    <property type="entry name" value="Phage_capsid"/>
    <property type="match status" value="1"/>
</dbReference>
<dbReference type="Gene3D" id="3.30.2400.10">
    <property type="entry name" value="Major capsid protein gp5"/>
    <property type="match status" value="1"/>
</dbReference>